<proteinExistence type="predicted"/>
<accession>A0A9Q0JDV6</accession>
<keyword evidence="3" id="KW-1185">Reference proteome</keyword>
<organism evidence="2 3">
    <name type="scientific">Turnera subulata</name>
    <dbReference type="NCBI Taxonomy" id="218843"/>
    <lineage>
        <taxon>Eukaryota</taxon>
        <taxon>Viridiplantae</taxon>
        <taxon>Streptophyta</taxon>
        <taxon>Embryophyta</taxon>
        <taxon>Tracheophyta</taxon>
        <taxon>Spermatophyta</taxon>
        <taxon>Magnoliopsida</taxon>
        <taxon>eudicotyledons</taxon>
        <taxon>Gunneridae</taxon>
        <taxon>Pentapetalae</taxon>
        <taxon>rosids</taxon>
        <taxon>fabids</taxon>
        <taxon>Malpighiales</taxon>
        <taxon>Passifloraceae</taxon>
        <taxon>Turnera</taxon>
    </lineage>
</organism>
<name>A0A9Q0JDV6_9ROSI</name>
<comment type="caution">
    <text evidence="2">The sequence shown here is derived from an EMBL/GenBank/DDBJ whole genome shotgun (WGS) entry which is preliminary data.</text>
</comment>
<dbReference type="PANTHER" id="PTHR33401">
    <property type="entry name" value="LIGHT-HARVESTING COMPLEX-LIKE PROTEIN OHP2, CHLOROPLASTIC"/>
    <property type="match status" value="1"/>
</dbReference>
<protein>
    <submittedName>
        <fullName evidence="2">Uncharacterized protein</fullName>
    </submittedName>
</protein>
<feature type="compositionally biased region" description="Low complexity" evidence="1">
    <location>
        <begin position="76"/>
        <end position="86"/>
    </location>
</feature>
<feature type="region of interest" description="Disordered" evidence="1">
    <location>
        <begin position="46"/>
        <end position="110"/>
    </location>
</feature>
<evidence type="ECO:0000256" key="1">
    <source>
        <dbReference type="SAM" id="MobiDB-lite"/>
    </source>
</evidence>
<dbReference type="Proteomes" id="UP001141552">
    <property type="component" value="Unassembled WGS sequence"/>
</dbReference>
<dbReference type="AlphaFoldDB" id="A0A9Q0JDV6"/>
<sequence>MRVLVRKIHCPSFICFCKPSPSIYRPGPLKLENTPHAPSTAVVSVGNASSADGHVVPEDSSTQLQEDKSVDVDGKQSQSQSQSQPQPENPLKSSLRKASPRPREVEKKKVQWIDTLGKELADIREFEASETEDAAHEDQNFKACLCAIL</sequence>
<evidence type="ECO:0000313" key="3">
    <source>
        <dbReference type="Proteomes" id="UP001141552"/>
    </source>
</evidence>
<dbReference type="PANTHER" id="PTHR33401:SF19">
    <property type="entry name" value="(RAPE) HYPOTHETICAL PROTEIN"/>
    <property type="match status" value="1"/>
</dbReference>
<reference evidence="2" key="1">
    <citation type="submission" date="2022-02" db="EMBL/GenBank/DDBJ databases">
        <authorList>
            <person name="Henning P.M."/>
            <person name="McCubbin A.G."/>
            <person name="Shore J.S."/>
        </authorList>
    </citation>
    <scope>NUCLEOTIDE SEQUENCE</scope>
    <source>
        <strain evidence="2">F60SS</strain>
        <tissue evidence="2">Leaves</tissue>
    </source>
</reference>
<evidence type="ECO:0000313" key="2">
    <source>
        <dbReference type="EMBL" id="KAJ4837602.1"/>
    </source>
</evidence>
<feature type="compositionally biased region" description="Basic and acidic residues" evidence="1">
    <location>
        <begin position="101"/>
        <end position="110"/>
    </location>
</feature>
<feature type="compositionally biased region" description="Basic and acidic residues" evidence="1">
    <location>
        <begin position="65"/>
        <end position="74"/>
    </location>
</feature>
<gene>
    <name evidence="2" type="ORF">Tsubulata_040845</name>
</gene>
<reference evidence="2" key="2">
    <citation type="journal article" date="2023" name="Plants (Basel)">
        <title>Annotation of the Turnera subulata (Passifloraceae) Draft Genome Reveals the S-Locus Evolved after the Divergence of Turneroideae from Passifloroideae in a Stepwise Manner.</title>
        <authorList>
            <person name="Henning P.M."/>
            <person name="Roalson E.H."/>
            <person name="Mir W."/>
            <person name="McCubbin A.G."/>
            <person name="Shore J.S."/>
        </authorList>
    </citation>
    <scope>NUCLEOTIDE SEQUENCE</scope>
    <source>
        <strain evidence="2">F60SS</strain>
    </source>
</reference>
<dbReference type="EMBL" id="JAKUCV010003790">
    <property type="protein sequence ID" value="KAJ4837602.1"/>
    <property type="molecule type" value="Genomic_DNA"/>
</dbReference>
<dbReference type="OrthoDB" id="1921202at2759"/>